<dbReference type="AlphaFoldDB" id="A0A9D4WX13"/>
<accession>A0A9D4WX13</accession>
<feature type="compositionally biased region" description="Basic residues" evidence="1">
    <location>
        <begin position="147"/>
        <end position="157"/>
    </location>
</feature>
<reference evidence="2 3" key="1">
    <citation type="journal article" date="2022" name="Nat. Genet.">
        <title>Improved pea reference genome and pan-genome highlight genomic features and evolutionary characteristics.</title>
        <authorList>
            <person name="Yang T."/>
            <person name="Liu R."/>
            <person name="Luo Y."/>
            <person name="Hu S."/>
            <person name="Wang D."/>
            <person name="Wang C."/>
            <person name="Pandey M.K."/>
            <person name="Ge S."/>
            <person name="Xu Q."/>
            <person name="Li N."/>
            <person name="Li G."/>
            <person name="Huang Y."/>
            <person name="Saxena R.K."/>
            <person name="Ji Y."/>
            <person name="Li M."/>
            <person name="Yan X."/>
            <person name="He Y."/>
            <person name="Liu Y."/>
            <person name="Wang X."/>
            <person name="Xiang C."/>
            <person name="Varshney R.K."/>
            <person name="Ding H."/>
            <person name="Gao S."/>
            <person name="Zong X."/>
        </authorList>
    </citation>
    <scope>NUCLEOTIDE SEQUENCE [LARGE SCALE GENOMIC DNA]</scope>
    <source>
        <strain evidence="2 3">cv. Zhongwan 6</strain>
    </source>
</reference>
<comment type="caution">
    <text evidence="2">The sequence shown here is derived from an EMBL/GenBank/DDBJ whole genome shotgun (WGS) entry which is preliminary data.</text>
</comment>
<keyword evidence="3" id="KW-1185">Reference proteome</keyword>
<evidence type="ECO:0000313" key="3">
    <source>
        <dbReference type="Proteomes" id="UP001058974"/>
    </source>
</evidence>
<dbReference type="Gramene" id="Psat05G0505800-T1">
    <property type="protein sequence ID" value="KAI5409474.1"/>
    <property type="gene ID" value="KIW84_055058"/>
</dbReference>
<proteinExistence type="predicted"/>
<dbReference type="EMBL" id="JAMSHJ010000005">
    <property type="protein sequence ID" value="KAI5409474.1"/>
    <property type="molecule type" value="Genomic_DNA"/>
</dbReference>
<name>A0A9D4WX13_PEA</name>
<feature type="compositionally biased region" description="Polar residues" evidence="1">
    <location>
        <begin position="106"/>
        <end position="132"/>
    </location>
</feature>
<dbReference type="Proteomes" id="UP001058974">
    <property type="component" value="Chromosome 5"/>
</dbReference>
<gene>
    <name evidence="2" type="ORF">KIW84_055058</name>
</gene>
<feature type="region of interest" description="Disordered" evidence="1">
    <location>
        <begin position="103"/>
        <end position="157"/>
    </location>
</feature>
<sequence length="157" mass="17607">MFLSFIQYGQTNEDHPQIYPSHLDNLLGKEFGFRVKYQPYYKQSSVVKITEDKQIIQMITDAMVQLEQTSKVPNSPQIIKGIDTTSNLPLSDKEVVTPTRVPIPTMSASQNSSDDVNASNTPCKRLTQSNSFEDLGTSHMLSPKLSATKRGKHCKKT</sequence>
<protein>
    <submittedName>
        <fullName evidence="2">Uncharacterized protein</fullName>
    </submittedName>
</protein>
<organism evidence="2 3">
    <name type="scientific">Pisum sativum</name>
    <name type="common">Garden pea</name>
    <name type="synonym">Lathyrus oleraceus</name>
    <dbReference type="NCBI Taxonomy" id="3888"/>
    <lineage>
        <taxon>Eukaryota</taxon>
        <taxon>Viridiplantae</taxon>
        <taxon>Streptophyta</taxon>
        <taxon>Embryophyta</taxon>
        <taxon>Tracheophyta</taxon>
        <taxon>Spermatophyta</taxon>
        <taxon>Magnoliopsida</taxon>
        <taxon>eudicotyledons</taxon>
        <taxon>Gunneridae</taxon>
        <taxon>Pentapetalae</taxon>
        <taxon>rosids</taxon>
        <taxon>fabids</taxon>
        <taxon>Fabales</taxon>
        <taxon>Fabaceae</taxon>
        <taxon>Papilionoideae</taxon>
        <taxon>50 kb inversion clade</taxon>
        <taxon>NPAAA clade</taxon>
        <taxon>Hologalegina</taxon>
        <taxon>IRL clade</taxon>
        <taxon>Fabeae</taxon>
        <taxon>Lathyrus</taxon>
    </lineage>
</organism>
<evidence type="ECO:0000313" key="2">
    <source>
        <dbReference type="EMBL" id="KAI5409474.1"/>
    </source>
</evidence>
<evidence type="ECO:0000256" key="1">
    <source>
        <dbReference type="SAM" id="MobiDB-lite"/>
    </source>
</evidence>